<evidence type="ECO:0000313" key="5">
    <source>
        <dbReference type="WBParaSite" id="Csp11.Scaffold481.g1842.t1"/>
    </source>
</evidence>
<evidence type="ECO:0000259" key="3">
    <source>
        <dbReference type="PROSITE" id="PS50102"/>
    </source>
</evidence>
<dbReference type="InterPro" id="IPR012677">
    <property type="entry name" value="Nucleotide-bd_a/b_plait_sf"/>
</dbReference>
<dbReference type="PANTHER" id="PTHR12566">
    <property type="entry name" value="CYTOPLASMIC POLYADENYLATION ELEMENT BINDING PROTEIN CPEB"/>
    <property type="match status" value="1"/>
</dbReference>
<dbReference type="WBParaSite" id="Csp11.Scaffold481.g1842.t1">
    <property type="protein sequence ID" value="Csp11.Scaffold481.g1842.t1"/>
    <property type="gene ID" value="Csp11.Scaffold481.g1842"/>
</dbReference>
<dbReference type="GO" id="GO:0003730">
    <property type="term" value="F:mRNA 3'-UTR binding"/>
    <property type="evidence" value="ECO:0007669"/>
    <property type="project" value="InterPro"/>
</dbReference>
<dbReference type="GO" id="GO:0005737">
    <property type="term" value="C:cytoplasm"/>
    <property type="evidence" value="ECO:0007669"/>
    <property type="project" value="TreeGrafter"/>
</dbReference>
<sequence length="541" mass="61810">MSNRNYKKNGRESHSNNCPFNFKLTPSDVAKLQCSLLKQLPLSKQQELYEQFGQIFPSPPATASSSLSTSCNCNSAPQYAIQCNSSVISDEESNNNYQTNSAENFYFRPQNSCYNEIRTDYTANEVQDIVHMKRDPNKPRIVSNKVFVGGISHSVNRQLVNDFFAKYGEVFIDWPMKNKGHHSRYKKSAMSSYSYLFLVYTSEDFIINLLRDCDQSYHGFFVSLPFYYEPMQIRPWFIENTFYMADGVRDAKVIDIHRTVFVGGLPRIVTANQIAEIFSQFGKVLVVTIDIDMDYGYPKDVARITFEKDSAFRLALKTKILRLANIDSSKTIIEIKPYVVEDVGCDQCGGLWFNPFVDIYKHLAAAKEASEKKKKITPDFNMWTSNHPMLEFTNKSSEAPAPAPEEDLPSKMEKIQLSSEENEVEAGARKFLEMTKSMGLDKPQIFNVDGVDYAVGPDLWDKFLPPPLYNLETEPIEQEQRVQSFLRMREDDVCSNKSVYCKDGSCLQYYCPSCSNKIHSGAGRHSVPPIVKSERRPHSPF</sequence>
<dbReference type="STRING" id="1561998.A0A1I7T2P0"/>
<dbReference type="GO" id="GO:0005634">
    <property type="term" value="C:nucleus"/>
    <property type="evidence" value="ECO:0007669"/>
    <property type="project" value="TreeGrafter"/>
</dbReference>
<dbReference type="AlphaFoldDB" id="A0A1I7T2P0"/>
<dbReference type="GO" id="GO:0045202">
    <property type="term" value="C:synapse"/>
    <property type="evidence" value="ECO:0007669"/>
    <property type="project" value="TreeGrafter"/>
</dbReference>
<evidence type="ECO:0000256" key="1">
    <source>
        <dbReference type="PROSITE-ProRule" id="PRU00176"/>
    </source>
</evidence>
<name>A0A1I7T2P0_9PELO</name>
<accession>A0A1I7T2P0</accession>
<evidence type="ECO:0000256" key="2">
    <source>
        <dbReference type="SAM" id="MobiDB-lite"/>
    </source>
</evidence>
<dbReference type="CDD" id="cd19757">
    <property type="entry name" value="Bbox1"/>
    <property type="match status" value="1"/>
</dbReference>
<dbReference type="InterPro" id="IPR038446">
    <property type="entry name" value="CEBP_ZZ_sf"/>
</dbReference>
<dbReference type="InterPro" id="IPR034819">
    <property type="entry name" value="CPEB"/>
</dbReference>
<dbReference type="Gene3D" id="4.10.640.40">
    <property type="entry name" value="Cytoplasmic polyadenylation element-binding protein, ZZ domain"/>
    <property type="match status" value="1"/>
</dbReference>
<protein>
    <submittedName>
        <fullName evidence="5">RRM domain-containing protein</fullName>
    </submittedName>
</protein>
<dbReference type="GO" id="GO:0008135">
    <property type="term" value="F:translation factor activity, RNA binding"/>
    <property type="evidence" value="ECO:0007669"/>
    <property type="project" value="TreeGrafter"/>
</dbReference>
<dbReference type="eggNOG" id="KOG0129">
    <property type="taxonomic scope" value="Eukaryota"/>
</dbReference>
<dbReference type="Proteomes" id="UP000095282">
    <property type="component" value="Unplaced"/>
</dbReference>
<feature type="region of interest" description="Disordered" evidence="2">
    <location>
        <begin position="520"/>
        <end position="541"/>
    </location>
</feature>
<dbReference type="GO" id="GO:0000900">
    <property type="term" value="F:mRNA regulatory element binding translation repressor activity"/>
    <property type="evidence" value="ECO:0007669"/>
    <property type="project" value="TreeGrafter"/>
</dbReference>
<dbReference type="PANTHER" id="PTHR12566:SF6">
    <property type="entry name" value="FOG-1 PROTEIN"/>
    <property type="match status" value="1"/>
</dbReference>
<dbReference type="Pfam" id="PF00076">
    <property type="entry name" value="RRM_1"/>
    <property type="match status" value="1"/>
</dbReference>
<feature type="compositionally biased region" description="Basic and acidic residues" evidence="2">
    <location>
        <begin position="532"/>
        <end position="541"/>
    </location>
</feature>
<dbReference type="GO" id="GO:2000766">
    <property type="term" value="P:negative regulation of cytoplasmic translation"/>
    <property type="evidence" value="ECO:0007669"/>
    <property type="project" value="TreeGrafter"/>
</dbReference>
<organism evidence="4 5">
    <name type="scientific">Caenorhabditis tropicalis</name>
    <dbReference type="NCBI Taxonomy" id="1561998"/>
    <lineage>
        <taxon>Eukaryota</taxon>
        <taxon>Metazoa</taxon>
        <taxon>Ecdysozoa</taxon>
        <taxon>Nematoda</taxon>
        <taxon>Chromadorea</taxon>
        <taxon>Rhabditida</taxon>
        <taxon>Rhabditina</taxon>
        <taxon>Rhabditomorpha</taxon>
        <taxon>Rhabditoidea</taxon>
        <taxon>Rhabditidae</taxon>
        <taxon>Peloderinae</taxon>
        <taxon>Caenorhabditis</taxon>
    </lineage>
</organism>
<dbReference type="SUPFAM" id="SSF54928">
    <property type="entry name" value="RNA-binding domain, RBD"/>
    <property type="match status" value="1"/>
</dbReference>
<dbReference type="GO" id="GO:0043005">
    <property type="term" value="C:neuron projection"/>
    <property type="evidence" value="ECO:0007669"/>
    <property type="project" value="TreeGrafter"/>
</dbReference>
<dbReference type="GO" id="GO:0043022">
    <property type="term" value="F:ribosome binding"/>
    <property type="evidence" value="ECO:0007669"/>
    <property type="project" value="TreeGrafter"/>
</dbReference>
<dbReference type="InterPro" id="IPR000504">
    <property type="entry name" value="RRM_dom"/>
</dbReference>
<dbReference type="SMART" id="SM00360">
    <property type="entry name" value="RRM"/>
    <property type="match status" value="2"/>
</dbReference>
<dbReference type="Pfam" id="PF16367">
    <property type="entry name" value="RRM_7"/>
    <property type="match status" value="1"/>
</dbReference>
<dbReference type="InterPro" id="IPR035979">
    <property type="entry name" value="RBD_domain_sf"/>
</dbReference>
<proteinExistence type="predicted"/>
<keyword evidence="1" id="KW-0694">RNA-binding</keyword>
<keyword evidence="4" id="KW-1185">Reference proteome</keyword>
<reference evidence="5" key="1">
    <citation type="submission" date="2016-11" db="UniProtKB">
        <authorList>
            <consortium name="WormBaseParasite"/>
        </authorList>
    </citation>
    <scope>IDENTIFICATION</scope>
</reference>
<feature type="domain" description="RRM" evidence="3">
    <location>
        <begin position="258"/>
        <end position="332"/>
    </location>
</feature>
<evidence type="ECO:0000313" key="4">
    <source>
        <dbReference type="Proteomes" id="UP000095282"/>
    </source>
</evidence>
<dbReference type="Gene3D" id="3.30.70.330">
    <property type="match status" value="2"/>
</dbReference>
<dbReference type="PROSITE" id="PS50102">
    <property type="entry name" value="RRM"/>
    <property type="match status" value="1"/>
</dbReference>